<dbReference type="PANTHER" id="PTHR44688:SF16">
    <property type="entry name" value="DNA-BINDING TRANSCRIPTIONAL ACTIVATOR DEVR_DOSR"/>
    <property type="match status" value="1"/>
</dbReference>
<reference evidence="6 7" key="1">
    <citation type="submission" date="2019-03" db="EMBL/GenBank/DDBJ databases">
        <title>Draft genome sequences of novel Actinobacteria.</title>
        <authorList>
            <person name="Sahin N."/>
            <person name="Ay H."/>
            <person name="Saygin H."/>
        </authorList>
    </citation>
    <scope>NUCLEOTIDE SEQUENCE [LARGE SCALE GENOMIC DNA]</scope>
    <source>
        <strain evidence="6 7">KC310</strain>
    </source>
</reference>
<comment type="caution">
    <text evidence="6">The sequence shown here is derived from an EMBL/GenBank/DDBJ whole genome shotgun (WGS) entry which is preliminary data.</text>
</comment>
<dbReference type="InterPro" id="IPR000792">
    <property type="entry name" value="Tscrpt_reg_LuxR_C"/>
</dbReference>
<dbReference type="GO" id="GO:0003677">
    <property type="term" value="F:DNA binding"/>
    <property type="evidence" value="ECO:0007669"/>
    <property type="project" value="UniProtKB-KW"/>
</dbReference>
<organism evidence="6 7">
    <name type="scientific">Nonomuraea deserti</name>
    <dbReference type="NCBI Taxonomy" id="1848322"/>
    <lineage>
        <taxon>Bacteria</taxon>
        <taxon>Bacillati</taxon>
        <taxon>Actinomycetota</taxon>
        <taxon>Actinomycetes</taxon>
        <taxon>Streptosporangiales</taxon>
        <taxon>Streptosporangiaceae</taxon>
        <taxon>Nonomuraea</taxon>
    </lineage>
</organism>
<dbReference type="Proteomes" id="UP000295258">
    <property type="component" value="Unassembled WGS sequence"/>
</dbReference>
<keyword evidence="2" id="KW-0238">DNA-binding</keyword>
<feature type="region of interest" description="Disordered" evidence="4">
    <location>
        <begin position="1"/>
        <end position="40"/>
    </location>
</feature>
<dbReference type="GO" id="GO:0006355">
    <property type="term" value="P:regulation of DNA-templated transcription"/>
    <property type="evidence" value="ECO:0007669"/>
    <property type="project" value="InterPro"/>
</dbReference>
<sequence>MSPPADSRPANSKNVSSAGNPLSTPLPCREMPGGTDDGSLDGGSMIRVGILDTSPIFLAGLVEVLSDAGIKVLDAGTSPTTRMPRPADAYLLDPDALPSGQVLSHIAALARHMPIIVMQSGEALDHASFTDAGVSLFISRSASKEVFIDAIHQAVAGTVPHDEGGTPAALSTATSPPLSEREKQVLRQISQGLTHGQIATRLGISQHTVDTYVKRIRTKLGAGNKAELTKAALLGQVVAGE</sequence>
<keyword evidence="3" id="KW-0804">Transcription</keyword>
<dbReference type="PROSITE" id="PS50043">
    <property type="entry name" value="HTH_LUXR_2"/>
    <property type="match status" value="1"/>
</dbReference>
<dbReference type="Gene3D" id="3.40.50.2300">
    <property type="match status" value="1"/>
</dbReference>
<accession>A0A4R4VAJ2</accession>
<evidence type="ECO:0000313" key="7">
    <source>
        <dbReference type="Proteomes" id="UP000295258"/>
    </source>
</evidence>
<keyword evidence="7" id="KW-1185">Reference proteome</keyword>
<evidence type="ECO:0000259" key="5">
    <source>
        <dbReference type="PROSITE" id="PS50043"/>
    </source>
</evidence>
<dbReference type="InterPro" id="IPR016032">
    <property type="entry name" value="Sig_transdc_resp-reg_C-effctor"/>
</dbReference>
<evidence type="ECO:0000256" key="1">
    <source>
        <dbReference type="ARBA" id="ARBA00023015"/>
    </source>
</evidence>
<protein>
    <submittedName>
        <fullName evidence="6">Response regulator transcription factor</fullName>
    </submittedName>
</protein>
<keyword evidence="1" id="KW-0805">Transcription regulation</keyword>
<dbReference type="EMBL" id="SMKO01000112">
    <property type="protein sequence ID" value="TDC99492.1"/>
    <property type="molecule type" value="Genomic_DNA"/>
</dbReference>
<evidence type="ECO:0000256" key="2">
    <source>
        <dbReference type="ARBA" id="ARBA00023125"/>
    </source>
</evidence>
<dbReference type="CDD" id="cd06170">
    <property type="entry name" value="LuxR_C_like"/>
    <property type="match status" value="1"/>
</dbReference>
<dbReference type="InterPro" id="IPR011006">
    <property type="entry name" value="CheY-like_superfamily"/>
</dbReference>
<dbReference type="Pfam" id="PF00196">
    <property type="entry name" value="GerE"/>
    <property type="match status" value="1"/>
</dbReference>
<dbReference type="PANTHER" id="PTHR44688">
    <property type="entry name" value="DNA-BINDING TRANSCRIPTIONAL ACTIVATOR DEVR_DOSR"/>
    <property type="match status" value="1"/>
</dbReference>
<feature type="compositionally biased region" description="Polar residues" evidence="4">
    <location>
        <begin position="9"/>
        <end position="23"/>
    </location>
</feature>
<evidence type="ECO:0000313" key="6">
    <source>
        <dbReference type="EMBL" id="TDC99492.1"/>
    </source>
</evidence>
<proteinExistence type="predicted"/>
<dbReference type="AlphaFoldDB" id="A0A4R4VAJ2"/>
<name>A0A4R4VAJ2_9ACTN</name>
<dbReference type="SUPFAM" id="SSF46894">
    <property type="entry name" value="C-terminal effector domain of the bipartite response regulators"/>
    <property type="match status" value="1"/>
</dbReference>
<evidence type="ECO:0000256" key="3">
    <source>
        <dbReference type="ARBA" id="ARBA00023163"/>
    </source>
</evidence>
<dbReference type="SUPFAM" id="SSF52172">
    <property type="entry name" value="CheY-like"/>
    <property type="match status" value="1"/>
</dbReference>
<dbReference type="SMART" id="SM00421">
    <property type="entry name" value="HTH_LUXR"/>
    <property type="match status" value="1"/>
</dbReference>
<feature type="domain" description="HTH luxR-type" evidence="5">
    <location>
        <begin position="171"/>
        <end position="236"/>
    </location>
</feature>
<evidence type="ECO:0000256" key="4">
    <source>
        <dbReference type="SAM" id="MobiDB-lite"/>
    </source>
</evidence>
<gene>
    <name evidence="6" type="ORF">E1292_31665</name>
</gene>
<dbReference type="PRINTS" id="PR00038">
    <property type="entry name" value="HTHLUXR"/>
</dbReference>